<dbReference type="SUPFAM" id="SSF103473">
    <property type="entry name" value="MFS general substrate transporter"/>
    <property type="match status" value="1"/>
</dbReference>
<keyword evidence="4 5" id="KW-0472">Membrane</keyword>
<evidence type="ECO:0008006" key="8">
    <source>
        <dbReference type="Google" id="ProtNLM"/>
    </source>
</evidence>
<comment type="subcellular location">
    <subcellularLocation>
        <location evidence="1">Membrane</location>
        <topology evidence="1">Multi-pass membrane protein</topology>
    </subcellularLocation>
</comment>
<name>A0A4Y8D804_9HELO</name>
<sequence>MADSHRSPDYPSWASWFGMFTLKESTRWLTKKERHDEAWESLKWIRADKSQVTMEEMEDIRIGVKMEQRATEVFHVKEIVERDNFNRVFTAFAIFTAQQATGAIAFAYYGPQYFKLLVGGGNQDLLLTAIFGAIKIVACGVFVLFLSNRVGRRAALIGGAVFMSACQITTAVWSKSFQPPRLQVSQVVELRQWLSYTCLSLHIIFHGDHYHGHMCLKSFQRGLEKLVLQLDSHPNGFSTSCSP</sequence>
<reference evidence="6 7" key="1">
    <citation type="submission" date="2017-11" db="EMBL/GenBank/DDBJ databases">
        <title>Comparative genomics of Botrytis spp.</title>
        <authorList>
            <person name="Valero-Jimenez C.A."/>
            <person name="Tapia P."/>
            <person name="Veloso J."/>
            <person name="Silva-Moreno E."/>
            <person name="Staats M."/>
            <person name="Valdes J.H."/>
            <person name="Van Kan J.A.L."/>
        </authorList>
    </citation>
    <scope>NUCLEOTIDE SEQUENCE [LARGE SCALE GENOMIC DNA]</scope>
    <source>
        <strain evidence="6 7">MUCL2830</strain>
    </source>
</reference>
<evidence type="ECO:0000256" key="4">
    <source>
        <dbReference type="ARBA" id="ARBA00023136"/>
    </source>
</evidence>
<dbReference type="InterPro" id="IPR036259">
    <property type="entry name" value="MFS_trans_sf"/>
</dbReference>
<evidence type="ECO:0000256" key="1">
    <source>
        <dbReference type="ARBA" id="ARBA00004141"/>
    </source>
</evidence>
<dbReference type="EMBL" id="PHWZ01000105">
    <property type="protein sequence ID" value="TEY70391.1"/>
    <property type="molecule type" value="Genomic_DNA"/>
</dbReference>
<keyword evidence="3 5" id="KW-1133">Transmembrane helix</keyword>
<evidence type="ECO:0000313" key="6">
    <source>
        <dbReference type="EMBL" id="TEY70391.1"/>
    </source>
</evidence>
<evidence type="ECO:0000256" key="5">
    <source>
        <dbReference type="SAM" id="Phobius"/>
    </source>
</evidence>
<keyword evidence="2 5" id="KW-0812">Transmembrane</keyword>
<organism evidence="6 7">
    <name type="scientific">Botryotinia calthae</name>
    <dbReference type="NCBI Taxonomy" id="38488"/>
    <lineage>
        <taxon>Eukaryota</taxon>
        <taxon>Fungi</taxon>
        <taxon>Dikarya</taxon>
        <taxon>Ascomycota</taxon>
        <taxon>Pezizomycotina</taxon>
        <taxon>Leotiomycetes</taxon>
        <taxon>Helotiales</taxon>
        <taxon>Sclerotiniaceae</taxon>
        <taxon>Botryotinia</taxon>
    </lineage>
</organism>
<dbReference type="OrthoDB" id="6612291at2759"/>
<dbReference type="PANTHER" id="PTHR48022:SF25">
    <property type="entry name" value="QUINATE TRANSPORTER, PUTATIVE (AFU_ORTHOLOGUE AFUA_5G12950)-RELATED"/>
    <property type="match status" value="1"/>
</dbReference>
<feature type="transmembrane region" description="Helical" evidence="5">
    <location>
        <begin position="88"/>
        <end position="110"/>
    </location>
</feature>
<feature type="transmembrane region" description="Helical" evidence="5">
    <location>
        <begin position="125"/>
        <end position="147"/>
    </location>
</feature>
<proteinExistence type="predicted"/>
<evidence type="ECO:0000313" key="7">
    <source>
        <dbReference type="Proteomes" id="UP000297299"/>
    </source>
</evidence>
<gene>
    <name evidence="6" type="ORF">BOTCAL_0105g00060</name>
</gene>
<keyword evidence="7" id="KW-1185">Reference proteome</keyword>
<dbReference type="GO" id="GO:0016020">
    <property type="term" value="C:membrane"/>
    <property type="evidence" value="ECO:0007669"/>
    <property type="project" value="UniProtKB-SubCell"/>
</dbReference>
<evidence type="ECO:0000256" key="2">
    <source>
        <dbReference type="ARBA" id="ARBA00022692"/>
    </source>
</evidence>
<accession>A0A4Y8D804</accession>
<dbReference type="Gene3D" id="1.20.1250.20">
    <property type="entry name" value="MFS general substrate transporter like domains"/>
    <property type="match status" value="1"/>
</dbReference>
<dbReference type="Pfam" id="PF00083">
    <property type="entry name" value="Sugar_tr"/>
    <property type="match status" value="1"/>
</dbReference>
<dbReference type="InterPro" id="IPR050360">
    <property type="entry name" value="MFS_Sugar_Transporters"/>
</dbReference>
<dbReference type="PANTHER" id="PTHR48022">
    <property type="entry name" value="PLASTIDIC GLUCOSE TRANSPORTER 4"/>
    <property type="match status" value="1"/>
</dbReference>
<comment type="caution">
    <text evidence="6">The sequence shown here is derived from an EMBL/GenBank/DDBJ whole genome shotgun (WGS) entry which is preliminary data.</text>
</comment>
<dbReference type="Proteomes" id="UP000297299">
    <property type="component" value="Unassembled WGS sequence"/>
</dbReference>
<dbReference type="GO" id="GO:0005351">
    <property type="term" value="F:carbohydrate:proton symporter activity"/>
    <property type="evidence" value="ECO:0007669"/>
    <property type="project" value="TreeGrafter"/>
</dbReference>
<feature type="transmembrane region" description="Helical" evidence="5">
    <location>
        <begin position="154"/>
        <end position="173"/>
    </location>
</feature>
<evidence type="ECO:0000256" key="3">
    <source>
        <dbReference type="ARBA" id="ARBA00022989"/>
    </source>
</evidence>
<protein>
    <recommendedName>
        <fullName evidence="8">Major facilitator superfamily (MFS) profile domain-containing protein</fullName>
    </recommendedName>
</protein>
<dbReference type="AlphaFoldDB" id="A0A4Y8D804"/>
<dbReference type="InterPro" id="IPR005828">
    <property type="entry name" value="MFS_sugar_transport-like"/>
</dbReference>